<keyword evidence="9" id="KW-0539">Nucleus</keyword>
<dbReference type="GO" id="GO:0031519">
    <property type="term" value="C:PcG protein complex"/>
    <property type="evidence" value="ECO:0007669"/>
    <property type="project" value="TreeGrafter"/>
</dbReference>
<dbReference type="PANTHER" id="PTHR14003">
    <property type="entry name" value="TRANSCRIPTIONAL REPRESSOR PROTEIN YY"/>
    <property type="match status" value="1"/>
</dbReference>
<keyword evidence="3" id="KW-0677">Repeat</keyword>
<dbReference type="InterPro" id="IPR013087">
    <property type="entry name" value="Znf_C2H2_type"/>
</dbReference>
<proteinExistence type="predicted"/>
<evidence type="ECO:0000256" key="8">
    <source>
        <dbReference type="ARBA" id="ARBA00023163"/>
    </source>
</evidence>
<dbReference type="AlphaFoldDB" id="A0A077WUH1"/>
<name>A0A077WUH1_9FUNG</name>
<evidence type="ECO:0000256" key="5">
    <source>
        <dbReference type="ARBA" id="ARBA00022833"/>
    </source>
</evidence>
<keyword evidence="7" id="KW-0238">DNA-binding</keyword>
<evidence type="ECO:0000256" key="6">
    <source>
        <dbReference type="ARBA" id="ARBA00023015"/>
    </source>
</evidence>
<dbReference type="FunFam" id="3.30.160.60:FF:001289">
    <property type="entry name" value="Zinc finger protein 574"/>
    <property type="match status" value="1"/>
</dbReference>
<evidence type="ECO:0000259" key="12">
    <source>
        <dbReference type="PROSITE" id="PS50157"/>
    </source>
</evidence>
<feature type="domain" description="C2H2-type" evidence="12">
    <location>
        <begin position="201"/>
        <end position="230"/>
    </location>
</feature>
<keyword evidence="2" id="KW-0479">Metal-binding</keyword>
<evidence type="ECO:0000256" key="2">
    <source>
        <dbReference type="ARBA" id="ARBA00022723"/>
    </source>
</evidence>
<gene>
    <name evidence="13" type="ORF">LRAMOSA02993</name>
</gene>
<dbReference type="GO" id="GO:0000978">
    <property type="term" value="F:RNA polymerase II cis-regulatory region sequence-specific DNA binding"/>
    <property type="evidence" value="ECO:0007669"/>
    <property type="project" value="TreeGrafter"/>
</dbReference>
<dbReference type="Gene3D" id="3.30.160.60">
    <property type="entry name" value="Classic Zinc Finger"/>
    <property type="match status" value="2"/>
</dbReference>
<dbReference type="GO" id="GO:0008270">
    <property type="term" value="F:zinc ion binding"/>
    <property type="evidence" value="ECO:0007669"/>
    <property type="project" value="UniProtKB-KW"/>
</dbReference>
<evidence type="ECO:0000256" key="9">
    <source>
        <dbReference type="ARBA" id="ARBA00023242"/>
    </source>
</evidence>
<accession>A0A077WUH1</accession>
<reference evidence="13" key="1">
    <citation type="journal article" date="2014" name="Genome Announc.">
        <title>De novo whole-genome sequence and genome annotation of Lichtheimia ramosa.</title>
        <authorList>
            <person name="Linde J."/>
            <person name="Schwartze V."/>
            <person name="Binder U."/>
            <person name="Lass-Florl C."/>
            <person name="Voigt K."/>
            <person name="Horn F."/>
        </authorList>
    </citation>
    <scope>NUCLEOTIDE SEQUENCE</scope>
    <source>
        <strain evidence="13">JMRC FSU:6197</strain>
    </source>
</reference>
<sequence length="232" mass="25995">MNYTSHGSKTLTGCDNKHLLSPVPDCLDHDQTTVAVPAASATSGVNEHTPSTRVPLPTPPASGGTPPQQTWRDMDRRYDFATRSSMDHHYWTPSTTNTPSMCIPPTAQQPPLYHELMHHQHPYWMSLHSQHPSSHLLDHSRRPYPAMTPKKSLHADPGTPNKVVSSTATPRRYKCTVCVKRFTRPSSLATHMHSHTGEKPYQCQVEGCGRRFSVVSNLRRHAKIHNNQTKSS</sequence>
<evidence type="ECO:0000313" key="13">
    <source>
        <dbReference type="EMBL" id="CDS10317.1"/>
    </source>
</evidence>
<dbReference type="GO" id="GO:0000785">
    <property type="term" value="C:chromatin"/>
    <property type="evidence" value="ECO:0007669"/>
    <property type="project" value="TreeGrafter"/>
</dbReference>
<dbReference type="PROSITE" id="PS50157">
    <property type="entry name" value="ZINC_FINGER_C2H2_2"/>
    <property type="match status" value="2"/>
</dbReference>
<dbReference type="SMART" id="SM00355">
    <property type="entry name" value="ZnF_C2H2"/>
    <property type="match status" value="2"/>
</dbReference>
<evidence type="ECO:0000256" key="3">
    <source>
        <dbReference type="ARBA" id="ARBA00022737"/>
    </source>
</evidence>
<evidence type="ECO:0000256" key="10">
    <source>
        <dbReference type="PROSITE-ProRule" id="PRU00042"/>
    </source>
</evidence>
<dbReference type="FunFam" id="3.30.160.60:FF:000030">
    <property type="entry name" value="Zinc finger protein 628"/>
    <property type="match status" value="1"/>
</dbReference>
<dbReference type="InterPro" id="IPR036236">
    <property type="entry name" value="Znf_C2H2_sf"/>
</dbReference>
<feature type="region of interest" description="Disordered" evidence="11">
    <location>
        <begin position="38"/>
        <end position="71"/>
    </location>
</feature>
<keyword evidence="4 10" id="KW-0863">Zinc-finger</keyword>
<dbReference type="Pfam" id="PF00096">
    <property type="entry name" value="zf-C2H2"/>
    <property type="match status" value="2"/>
</dbReference>
<evidence type="ECO:0000256" key="1">
    <source>
        <dbReference type="ARBA" id="ARBA00004123"/>
    </source>
</evidence>
<dbReference type="OrthoDB" id="6077919at2759"/>
<dbReference type="PROSITE" id="PS00028">
    <property type="entry name" value="ZINC_FINGER_C2H2_1"/>
    <property type="match status" value="2"/>
</dbReference>
<evidence type="ECO:0000256" key="11">
    <source>
        <dbReference type="SAM" id="MobiDB-lite"/>
    </source>
</evidence>
<comment type="subcellular location">
    <subcellularLocation>
        <location evidence="1">Nucleus</location>
    </subcellularLocation>
</comment>
<feature type="domain" description="C2H2-type" evidence="12">
    <location>
        <begin position="173"/>
        <end position="200"/>
    </location>
</feature>
<dbReference type="GO" id="GO:0000981">
    <property type="term" value="F:DNA-binding transcription factor activity, RNA polymerase II-specific"/>
    <property type="evidence" value="ECO:0007669"/>
    <property type="project" value="TreeGrafter"/>
</dbReference>
<keyword evidence="8" id="KW-0804">Transcription</keyword>
<dbReference type="EMBL" id="LK023335">
    <property type="protein sequence ID" value="CDS10317.1"/>
    <property type="molecule type" value="Genomic_DNA"/>
</dbReference>
<dbReference type="PANTHER" id="PTHR14003:SF19">
    <property type="entry name" value="YY2 TRANSCRIPTION FACTOR"/>
    <property type="match status" value="1"/>
</dbReference>
<dbReference type="GO" id="GO:0005667">
    <property type="term" value="C:transcription regulator complex"/>
    <property type="evidence" value="ECO:0007669"/>
    <property type="project" value="TreeGrafter"/>
</dbReference>
<evidence type="ECO:0000256" key="7">
    <source>
        <dbReference type="ARBA" id="ARBA00023125"/>
    </source>
</evidence>
<evidence type="ECO:0000256" key="4">
    <source>
        <dbReference type="ARBA" id="ARBA00022771"/>
    </source>
</evidence>
<organism evidence="13">
    <name type="scientific">Lichtheimia ramosa</name>
    <dbReference type="NCBI Taxonomy" id="688394"/>
    <lineage>
        <taxon>Eukaryota</taxon>
        <taxon>Fungi</taxon>
        <taxon>Fungi incertae sedis</taxon>
        <taxon>Mucoromycota</taxon>
        <taxon>Mucoromycotina</taxon>
        <taxon>Mucoromycetes</taxon>
        <taxon>Mucorales</taxon>
        <taxon>Lichtheimiaceae</taxon>
        <taxon>Lichtheimia</taxon>
    </lineage>
</organism>
<keyword evidence="6" id="KW-0805">Transcription regulation</keyword>
<keyword evidence="5" id="KW-0862">Zinc</keyword>
<protein>
    <recommendedName>
        <fullName evidence="12">C2H2-type domain-containing protein</fullName>
    </recommendedName>
</protein>
<dbReference type="SUPFAM" id="SSF57667">
    <property type="entry name" value="beta-beta-alpha zinc fingers"/>
    <property type="match status" value="1"/>
</dbReference>